<organism evidence="1 2">
    <name type="scientific">Rubrobacter taiwanensis</name>
    <dbReference type="NCBI Taxonomy" id="185139"/>
    <lineage>
        <taxon>Bacteria</taxon>
        <taxon>Bacillati</taxon>
        <taxon>Actinomycetota</taxon>
        <taxon>Rubrobacteria</taxon>
        <taxon>Rubrobacterales</taxon>
        <taxon>Rubrobacteraceae</taxon>
        <taxon>Rubrobacter</taxon>
    </lineage>
</organism>
<dbReference type="AlphaFoldDB" id="A0A4R1BSS9"/>
<protein>
    <submittedName>
        <fullName evidence="1">Uncharacterized protein</fullName>
    </submittedName>
</protein>
<sequence>MANESVTSLQSAMTAIEEAAEAVRREVESGRLGDSAVARLSATEADLRRSRLVLEKIVREVSEER</sequence>
<gene>
    <name evidence="1" type="ORF">E0L93_01970</name>
</gene>
<proteinExistence type="predicted"/>
<evidence type="ECO:0000313" key="2">
    <source>
        <dbReference type="Proteomes" id="UP000295244"/>
    </source>
</evidence>
<keyword evidence="2" id="KW-1185">Reference proteome</keyword>
<evidence type="ECO:0000313" key="1">
    <source>
        <dbReference type="EMBL" id="TCJ20295.1"/>
    </source>
</evidence>
<comment type="caution">
    <text evidence="1">The sequence shown here is derived from an EMBL/GenBank/DDBJ whole genome shotgun (WGS) entry which is preliminary data.</text>
</comment>
<accession>A0A4R1BSS9</accession>
<reference evidence="1 2" key="1">
    <citation type="submission" date="2019-03" db="EMBL/GenBank/DDBJ databases">
        <title>Whole genome sequence of a novel Rubrobacter taiwanensis strain, isolated from Yellowstone National Park.</title>
        <authorList>
            <person name="Freed S."/>
            <person name="Ramaley R.F."/>
            <person name="Kyndt J.A."/>
        </authorList>
    </citation>
    <scope>NUCLEOTIDE SEQUENCE [LARGE SCALE GENOMIC DNA]</scope>
    <source>
        <strain evidence="1 2">Yellowstone</strain>
    </source>
</reference>
<name>A0A4R1BSS9_9ACTN</name>
<dbReference type="RefSeq" id="WP_132687758.1">
    <property type="nucleotide sequence ID" value="NZ_SKBU01000004.1"/>
</dbReference>
<dbReference type="Proteomes" id="UP000295244">
    <property type="component" value="Unassembled WGS sequence"/>
</dbReference>
<dbReference type="EMBL" id="SKBU01000004">
    <property type="protein sequence ID" value="TCJ20295.1"/>
    <property type="molecule type" value="Genomic_DNA"/>
</dbReference>